<dbReference type="Gene3D" id="3.40.50.2000">
    <property type="entry name" value="Glycogen Phosphorylase B"/>
    <property type="match status" value="1"/>
</dbReference>
<evidence type="ECO:0000256" key="2">
    <source>
        <dbReference type="SAM" id="MobiDB-lite"/>
    </source>
</evidence>
<dbReference type="SUPFAM" id="SSF53756">
    <property type="entry name" value="UDP-Glycosyltransferase/glycogen phosphorylase"/>
    <property type="match status" value="1"/>
</dbReference>
<keyword evidence="5" id="KW-1185">Reference proteome</keyword>
<evidence type="ECO:0000313" key="4">
    <source>
        <dbReference type="EMBL" id="KAF4409513.1"/>
    </source>
</evidence>
<dbReference type="Proteomes" id="UP000621266">
    <property type="component" value="Unassembled WGS sequence"/>
</dbReference>
<evidence type="ECO:0000259" key="3">
    <source>
        <dbReference type="Pfam" id="PF00534"/>
    </source>
</evidence>
<dbReference type="EMBL" id="WHPN01000208">
    <property type="protein sequence ID" value="KAF4409513.1"/>
    <property type="molecule type" value="Genomic_DNA"/>
</dbReference>
<proteinExistence type="predicted"/>
<dbReference type="InterPro" id="IPR001296">
    <property type="entry name" value="Glyco_trans_1"/>
</dbReference>
<accession>A0ABQ7FNE0</accession>
<evidence type="ECO:0000313" key="5">
    <source>
        <dbReference type="Proteomes" id="UP000621266"/>
    </source>
</evidence>
<dbReference type="PANTHER" id="PTHR45947:SF3">
    <property type="entry name" value="SULFOQUINOVOSYL TRANSFERASE SQD2"/>
    <property type="match status" value="1"/>
</dbReference>
<dbReference type="InterPro" id="IPR050194">
    <property type="entry name" value="Glycosyltransferase_grp1"/>
</dbReference>
<feature type="domain" description="Glycosyl transferase family 1" evidence="3">
    <location>
        <begin position="185"/>
        <end position="300"/>
    </location>
</feature>
<evidence type="ECO:0000256" key="1">
    <source>
        <dbReference type="ARBA" id="ARBA00022679"/>
    </source>
</evidence>
<organism evidence="4 5">
    <name type="scientific">Streptomyces lycii</name>
    <dbReference type="NCBI Taxonomy" id="2654337"/>
    <lineage>
        <taxon>Bacteria</taxon>
        <taxon>Bacillati</taxon>
        <taxon>Actinomycetota</taxon>
        <taxon>Actinomycetes</taxon>
        <taxon>Kitasatosporales</taxon>
        <taxon>Streptomycetaceae</taxon>
        <taxon>Streptomyces</taxon>
    </lineage>
</organism>
<gene>
    <name evidence="4" type="ORF">GCU69_08695</name>
</gene>
<sequence>MPAEAPAPSRRTRVGFHAFRTYTRHPGKDGANFAYTELGRLLRGSDAVDPRPHDVVELCRSDAVARETLAGCDVVVATAGPHAYLYFHLRERLGLRFRIVRDVRTALWNGYLQQEALAAPYLRGGDVLYHSSRYSLALFSALFPHLAGTAQTVCYPLLHWFPPELENSWTGSRGPVRRPGARRTRRIGFVGRLTDDKNHAQALDLLAELNRRAPGRFELHAVGEGSPPRRGPGAQGGPDLPGYRWTPPIDRARLWEHYRTFDTLFFPSTSSLETFGRVLVEASYIGTPVLASAHAATSELLPAQALVPTAYRTDREFTTHFAARLGDVDTGHAADLLESGEAPPRAEGHRSYARHDRLLLSLVLDGPGADTGAGAEPTGVQRDFISRIRTAGLRSVPGPAQADALISRIRGPFVALHERGRPGYFATLATLLARSRHRGKTVSFLRKSLLHGEDLSNIGGIDLQLSHLIGHEPRFRIAAARTAVPGDDRERETPCSTN</sequence>
<comment type="caution">
    <text evidence="4">The sequence shown here is derived from an EMBL/GenBank/DDBJ whole genome shotgun (WGS) entry which is preliminary data.</text>
</comment>
<protein>
    <submittedName>
        <fullName evidence="4">Glycosyltransferase family 4 protein</fullName>
    </submittedName>
</protein>
<dbReference type="Pfam" id="PF00534">
    <property type="entry name" value="Glycos_transf_1"/>
    <property type="match status" value="1"/>
</dbReference>
<dbReference type="RefSeq" id="WP_156205553.1">
    <property type="nucleotide sequence ID" value="NZ_WHPN01000208.1"/>
</dbReference>
<name>A0ABQ7FNE0_9ACTN</name>
<feature type="region of interest" description="Disordered" evidence="2">
    <location>
        <begin position="221"/>
        <end position="243"/>
    </location>
</feature>
<keyword evidence="1" id="KW-0808">Transferase</keyword>
<dbReference type="PANTHER" id="PTHR45947">
    <property type="entry name" value="SULFOQUINOVOSYL TRANSFERASE SQD2"/>
    <property type="match status" value="1"/>
</dbReference>
<reference evidence="4 5" key="1">
    <citation type="submission" date="2019-10" db="EMBL/GenBank/DDBJ databases">
        <title>Streptomyces tenebrisbrunneis sp.nov., an endogenous actinomycete isolated from of Lycium ruthenicum.</title>
        <authorList>
            <person name="Ma L."/>
        </authorList>
    </citation>
    <scope>NUCLEOTIDE SEQUENCE [LARGE SCALE GENOMIC DNA]</scope>
    <source>
        <strain evidence="4 5">TRM 66187</strain>
    </source>
</reference>